<comment type="catalytic activity">
    <reaction evidence="14">
        <text>1,2-di-(9Z-octadecenoyl)-sn-glycerol + ATP = 1,2-di-(9Z-octadecenoyl)-sn-glycero-3-phosphate + ADP + H(+)</text>
        <dbReference type="Rhea" id="RHEA:40327"/>
        <dbReference type="ChEBI" id="CHEBI:15378"/>
        <dbReference type="ChEBI" id="CHEBI:30616"/>
        <dbReference type="ChEBI" id="CHEBI:52333"/>
        <dbReference type="ChEBI" id="CHEBI:74546"/>
        <dbReference type="ChEBI" id="CHEBI:456216"/>
    </reaction>
    <physiologicalReaction direction="left-to-right" evidence="14">
        <dbReference type="Rhea" id="RHEA:40328"/>
    </physiologicalReaction>
</comment>
<dbReference type="GO" id="GO:0001729">
    <property type="term" value="F:ceramide kinase activity"/>
    <property type="evidence" value="ECO:0007669"/>
    <property type="project" value="UniProtKB-EC"/>
</dbReference>
<keyword evidence="13" id="KW-0472">Membrane</keyword>
<evidence type="ECO:0000256" key="14">
    <source>
        <dbReference type="ARBA" id="ARBA00023371"/>
    </source>
</evidence>
<evidence type="ECO:0000256" key="21">
    <source>
        <dbReference type="ARBA" id="ARBA00025749"/>
    </source>
</evidence>
<keyword evidence="10" id="KW-0067">ATP-binding</keyword>
<dbReference type="PROSITE" id="PS50146">
    <property type="entry name" value="DAGK"/>
    <property type="match status" value="1"/>
</dbReference>
<comment type="pathway">
    <text evidence="4">Lipid metabolism; glycerolipid metabolism.</text>
</comment>
<evidence type="ECO:0000256" key="11">
    <source>
        <dbReference type="ARBA" id="ARBA00023098"/>
    </source>
</evidence>
<evidence type="ECO:0000259" key="30">
    <source>
        <dbReference type="PROSITE" id="PS50146"/>
    </source>
</evidence>
<dbReference type="AlphaFoldDB" id="A0A0V0GAU7"/>
<sequence>MVKIYRTIRNNWKKSIFGAGVISYGINYGVNHYRMLQMMRAYCEEAIKYGDIPACSGQPRKITVVLNPAANKRKAKKLFEKYCAPILYLSGAYVSIVETEREGHAREIIEKIDPNTNAVVIAGGDGTLSETLTGLMRSRGELCHVPVGVLPLGQTNTVAGAIFGHTKKQDTIEWMAEASMAVVKGNTKPIDSFRIEILKNEDNGNNEAKPVYGIGKVEWGLGRELKRRSESLWYLGPLKKYASLVFPGAGLHTDTTAQHHSRGLITAKLRYTAPCKGCSACYNQRPDLMQTVSMTESKGSITSKWWNIISLKNRRAAQAHSGSRTDYNTIINEACSTVEEKVINTSDLCVTTASVDTDNVDEDTPHILLKIGPTVKSQGEIILHGMKLFKEENSTVVDKLKAKQIEIRPIATGEKDLLNVTENKEEMKEDCLSIDNEDYEVRPIKVTLLPNSVKFFCP</sequence>
<proteinExistence type="inferred from homology"/>
<evidence type="ECO:0000256" key="13">
    <source>
        <dbReference type="ARBA" id="ARBA00023136"/>
    </source>
</evidence>
<evidence type="ECO:0000256" key="28">
    <source>
        <dbReference type="ARBA" id="ARBA00048663"/>
    </source>
</evidence>
<accession>A0A0V0GAU7</accession>
<dbReference type="InterPro" id="IPR050187">
    <property type="entry name" value="Lipid_Phosphate_FormReg"/>
</dbReference>
<keyword evidence="9" id="KW-0999">Mitochondrion inner membrane</keyword>
<evidence type="ECO:0000256" key="1">
    <source>
        <dbReference type="ARBA" id="ARBA00001946"/>
    </source>
</evidence>
<dbReference type="GO" id="GO:0046486">
    <property type="term" value="P:glycerolipid metabolic process"/>
    <property type="evidence" value="ECO:0007669"/>
    <property type="project" value="UniProtKB-UniPathway"/>
</dbReference>
<reference evidence="31" key="1">
    <citation type="journal article" date="2018" name="J. Proteomics">
        <title>Exploring the molecular complexity of Triatoma dimidiata sialome.</title>
        <authorList>
            <person name="Santiago P.B."/>
            <person name="de Araujo C.N."/>
            <person name="Charneau S."/>
            <person name="Bastos I.M.D."/>
            <person name="Assumpcao T.C.F."/>
            <person name="Queiroz R.M.L."/>
            <person name="Praca Y.R."/>
            <person name="Cordeiro T.M."/>
            <person name="Garcia C.H.S."/>
            <person name="da Silva I.G."/>
            <person name="Raiol T."/>
            <person name="Motta F.N."/>
            <person name="de Araujo Oliveira J.V."/>
            <person name="de Sousa M.V."/>
            <person name="Ribeiro J.M.C."/>
            <person name="de Santana J.M."/>
        </authorList>
    </citation>
    <scope>NUCLEOTIDE SEQUENCE</scope>
    <source>
        <strain evidence="31">Santander</strain>
        <tissue evidence="31">Salivary glands</tissue>
    </source>
</reference>
<dbReference type="UniPathway" id="UPA00230"/>
<organism evidence="31">
    <name type="scientific">Triatoma dimidiata</name>
    <name type="common">Kissing bug</name>
    <name type="synonym">Meccus dimidiatus</name>
    <dbReference type="NCBI Taxonomy" id="72491"/>
    <lineage>
        <taxon>Eukaryota</taxon>
        <taxon>Metazoa</taxon>
        <taxon>Ecdysozoa</taxon>
        <taxon>Arthropoda</taxon>
        <taxon>Hexapoda</taxon>
        <taxon>Insecta</taxon>
        <taxon>Pterygota</taxon>
        <taxon>Neoptera</taxon>
        <taxon>Paraneoptera</taxon>
        <taxon>Hemiptera</taxon>
        <taxon>Heteroptera</taxon>
        <taxon>Panheteroptera</taxon>
        <taxon>Cimicomorpha</taxon>
        <taxon>Reduviidae</taxon>
        <taxon>Triatominae</taxon>
        <taxon>Triatoma</taxon>
    </lineage>
</organism>
<evidence type="ECO:0000256" key="3">
    <source>
        <dbReference type="ARBA" id="ARBA00004637"/>
    </source>
</evidence>
<keyword evidence="7" id="KW-0547">Nucleotide-binding</keyword>
<evidence type="ECO:0000256" key="29">
    <source>
        <dbReference type="ARBA" id="ARBA00048876"/>
    </source>
</evidence>
<dbReference type="GO" id="GO:0005743">
    <property type="term" value="C:mitochondrial inner membrane"/>
    <property type="evidence" value="ECO:0007669"/>
    <property type="project" value="UniProtKB-SubCell"/>
</dbReference>
<comment type="catalytic activity">
    <reaction evidence="18">
        <text>a 1-acyl-sn-glycerol + ATP = a 1-acyl-sn-glycero-3-phosphate + ADP + H(+)</text>
        <dbReference type="Rhea" id="RHEA:33747"/>
        <dbReference type="ChEBI" id="CHEBI:15378"/>
        <dbReference type="ChEBI" id="CHEBI:30616"/>
        <dbReference type="ChEBI" id="CHEBI:57970"/>
        <dbReference type="ChEBI" id="CHEBI:64683"/>
        <dbReference type="ChEBI" id="CHEBI:456216"/>
    </reaction>
    <physiologicalReaction direction="left-to-right" evidence="18">
        <dbReference type="Rhea" id="RHEA:33748"/>
    </physiologicalReaction>
</comment>
<evidence type="ECO:0000256" key="5">
    <source>
        <dbReference type="ARBA" id="ARBA00012133"/>
    </source>
</evidence>
<dbReference type="Pfam" id="PF00781">
    <property type="entry name" value="DAGK_cat"/>
    <property type="match status" value="1"/>
</dbReference>
<evidence type="ECO:0000256" key="8">
    <source>
        <dbReference type="ARBA" id="ARBA00022777"/>
    </source>
</evidence>
<dbReference type="InterPro" id="IPR016064">
    <property type="entry name" value="NAD/diacylglycerol_kinase_sf"/>
</dbReference>
<dbReference type="GO" id="GO:0005758">
    <property type="term" value="C:mitochondrial intermembrane space"/>
    <property type="evidence" value="ECO:0007669"/>
    <property type="project" value="UniProtKB-SubCell"/>
</dbReference>
<keyword evidence="8 31" id="KW-0418">Kinase</keyword>
<dbReference type="PANTHER" id="PTHR12358:SF31">
    <property type="entry name" value="ACYLGLYCEROL KINASE, MITOCHONDRIAL"/>
    <property type="match status" value="1"/>
</dbReference>
<comment type="catalytic activity">
    <reaction evidence="20">
        <text>1-hexadecanoyl-sn-glycerol + ATP = 1-hexadecanoyl-sn-glycero-3-phosphate + ADP + H(+)</text>
        <dbReference type="Rhea" id="RHEA:43308"/>
        <dbReference type="ChEBI" id="CHEBI:15378"/>
        <dbReference type="ChEBI" id="CHEBI:30616"/>
        <dbReference type="ChEBI" id="CHEBI:57518"/>
        <dbReference type="ChEBI" id="CHEBI:75542"/>
        <dbReference type="ChEBI" id="CHEBI:456216"/>
    </reaction>
    <physiologicalReaction direction="left-to-right" evidence="20">
        <dbReference type="Rhea" id="RHEA:43309"/>
    </physiologicalReaction>
</comment>
<evidence type="ECO:0000256" key="15">
    <source>
        <dbReference type="ARBA" id="ARBA00023411"/>
    </source>
</evidence>
<comment type="subcellular location">
    <subcellularLocation>
        <location evidence="3">Mitochondrion inner membrane</location>
        <topology evidence="3">Peripheral membrane protein</topology>
    </subcellularLocation>
    <subcellularLocation>
        <location evidence="2">Mitochondrion intermembrane space</location>
    </subcellularLocation>
</comment>
<dbReference type="Gene3D" id="3.40.50.10330">
    <property type="entry name" value="Probable inorganic polyphosphate/atp-NAD kinase, domain 1"/>
    <property type="match status" value="1"/>
</dbReference>
<dbReference type="InterPro" id="IPR017438">
    <property type="entry name" value="ATP-NAD_kinase_N"/>
</dbReference>
<dbReference type="EC" id="2.7.1.138" evidence="22"/>
<comment type="cofactor">
    <cofactor evidence="1">
        <name>Mg(2+)</name>
        <dbReference type="ChEBI" id="CHEBI:18420"/>
    </cofactor>
</comment>
<comment type="catalytic activity">
    <reaction evidence="28">
        <text>a monoacylglycerol + ATP = a monoacyl-sn-glycero-3-phosphate + ADP + H(+)</text>
        <dbReference type="Rhea" id="RHEA:19293"/>
        <dbReference type="ChEBI" id="CHEBI:15378"/>
        <dbReference type="ChEBI" id="CHEBI:17408"/>
        <dbReference type="ChEBI" id="CHEBI:30616"/>
        <dbReference type="ChEBI" id="CHEBI:77589"/>
        <dbReference type="ChEBI" id="CHEBI:456216"/>
        <dbReference type="EC" id="2.7.1.94"/>
    </reaction>
    <physiologicalReaction direction="left-to-right" evidence="28">
        <dbReference type="Rhea" id="RHEA:19294"/>
    </physiologicalReaction>
</comment>
<evidence type="ECO:0000256" key="24">
    <source>
        <dbReference type="ARBA" id="ARBA00026142"/>
    </source>
</evidence>
<dbReference type="PANTHER" id="PTHR12358">
    <property type="entry name" value="SPHINGOSINE KINASE"/>
    <property type="match status" value="1"/>
</dbReference>
<dbReference type="GO" id="GO:0005524">
    <property type="term" value="F:ATP binding"/>
    <property type="evidence" value="ECO:0007669"/>
    <property type="project" value="UniProtKB-KW"/>
</dbReference>
<evidence type="ECO:0000256" key="20">
    <source>
        <dbReference type="ARBA" id="ARBA00024636"/>
    </source>
</evidence>
<evidence type="ECO:0000256" key="7">
    <source>
        <dbReference type="ARBA" id="ARBA00022741"/>
    </source>
</evidence>
<evidence type="ECO:0000313" key="31">
    <source>
        <dbReference type="EMBL" id="JAP04989.1"/>
    </source>
</evidence>
<dbReference type="Pfam" id="PF19712">
    <property type="entry name" value="AGK_C"/>
    <property type="match status" value="1"/>
</dbReference>
<evidence type="ECO:0000256" key="12">
    <source>
        <dbReference type="ARBA" id="ARBA00023128"/>
    </source>
</evidence>
<dbReference type="EC" id="2.7.1.107" evidence="5"/>
<dbReference type="GO" id="GO:0047620">
    <property type="term" value="F:acylglycerol kinase activity"/>
    <property type="evidence" value="ECO:0007669"/>
    <property type="project" value="UniProtKB-EC"/>
</dbReference>
<keyword evidence="6" id="KW-0808">Transferase</keyword>
<dbReference type="InterPro" id="IPR001206">
    <property type="entry name" value="Diacylglycerol_kinase_cat_dom"/>
</dbReference>
<evidence type="ECO:0000256" key="2">
    <source>
        <dbReference type="ARBA" id="ARBA00004569"/>
    </source>
</evidence>
<evidence type="ECO:0000256" key="22">
    <source>
        <dbReference type="ARBA" id="ARBA00026096"/>
    </source>
</evidence>
<comment type="similarity">
    <text evidence="21">Belongs to the AGK family.</text>
</comment>
<feature type="domain" description="DAGKc" evidence="30">
    <location>
        <begin position="57"/>
        <end position="200"/>
    </location>
</feature>
<comment type="catalytic activity">
    <reaction evidence="16">
        <text>1-(5Z,8Z,11Z,14Z-eicosatetraenoyl)-sn-glycerol + ATP = 1-(5Z,8Z,11Z,14Z-eicosatetraenoyl)-sn-glycero-3-phosphate + ADP + H(+)</text>
        <dbReference type="Rhea" id="RHEA:43328"/>
        <dbReference type="ChEBI" id="CHEBI:15378"/>
        <dbReference type="ChEBI" id="CHEBI:30616"/>
        <dbReference type="ChEBI" id="CHEBI:34071"/>
        <dbReference type="ChEBI" id="CHEBI:74938"/>
        <dbReference type="ChEBI" id="CHEBI:456216"/>
    </reaction>
    <physiologicalReaction direction="left-to-right" evidence="16">
        <dbReference type="Rhea" id="RHEA:43329"/>
    </physiologicalReaction>
</comment>
<name>A0A0V0GAU7_TRIDM</name>
<evidence type="ECO:0000256" key="19">
    <source>
        <dbReference type="ARBA" id="ARBA00024556"/>
    </source>
</evidence>
<evidence type="ECO:0000256" key="17">
    <source>
        <dbReference type="ARBA" id="ARBA00024505"/>
    </source>
</evidence>
<comment type="catalytic activity">
    <reaction evidence="27">
        <text>an N-acylsphing-4-enine + ATP = an N-acylsphing-4-enine 1-phosphate + ADP + H(+)</text>
        <dbReference type="Rhea" id="RHEA:17929"/>
        <dbReference type="ChEBI" id="CHEBI:15378"/>
        <dbReference type="ChEBI" id="CHEBI:30616"/>
        <dbReference type="ChEBI" id="CHEBI:52639"/>
        <dbReference type="ChEBI" id="CHEBI:57674"/>
        <dbReference type="ChEBI" id="CHEBI:456216"/>
        <dbReference type="EC" id="2.7.1.138"/>
    </reaction>
    <physiologicalReaction direction="left-to-right" evidence="27">
        <dbReference type="Rhea" id="RHEA:17930"/>
    </physiologicalReaction>
</comment>
<dbReference type="GO" id="GO:0004143">
    <property type="term" value="F:ATP-dependent diacylglycerol kinase activity"/>
    <property type="evidence" value="ECO:0007669"/>
    <property type="project" value="UniProtKB-EC"/>
</dbReference>
<evidence type="ECO:0000256" key="23">
    <source>
        <dbReference type="ARBA" id="ARBA00026098"/>
    </source>
</evidence>
<evidence type="ECO:0000256" key="4">
    <source>
        <dbReference type="ARBA" id="ARBA00005175"/>
    </source>
</evidence>
<dbReference type="EMBL" id="GECL01001135">
    <property type="protein sequence ID" value="JAP04989.1"/>
    <property type="molecule type" value="Transcribed_RNA"/>
</dbReference>
<protein>
    <recommendedName>
        <fullName evidence="24">Acylglycerol kinase, mitochondrial</fullName>
        <ecNumber evidence="5">2.7.1.107</ecNumber>
        <ecNumber evidence="22">2.7.1.138</ecNumber>
        <ecNumber evidence="23">2.7.1.94</ecNumber>
    </recommendedName>
    <alternativeName>
        <fullName evidence="25">Multiple substrate lipid kinase</fullName>
    </alternativeName>
</protein>
<evidence type="ECO:0000256" key="25">
    <source>
        <dbReference type="ARBA" id="ARBA00030553"/>
    </source>
</evidence>
<evidence type="ECO:0000256" key="26">
    <source>
        <dbReference type="ARBA" id="ARBA00044480"/>
    </source>
</evidence>
<evidence type="ECO:0000256" key="10">
    <source>
        <dbReference type="ARBA" id="ARBA00022840"/>
    </source>
</evidence>
<comment type="catalytic activity">
    <reaction evidence="26">
        <text>a 2-acylglycerol + ATP = a 2-acyl-sn-glycerol 3-phosphate + ADP + H(+)</text>
        <dbReference type="Rhea" id="RHEA:39847"/>
        <dbReference type="ChEBI" id="CHEBI:15378"/>
        <dbReference type="ChEBI" id="CHEBI:17389"/>
        <dbReference type="ChEBI" id="CHEBI:30616"/>
        <dbReference type="ChEBI" id="CHEBI:64982"/>
        <dbReference type="ChEBI" id="CHEBI:456216"/>
    </reaction>
    <physiologicalReaction direction="left-to-right" evidence="26">
        <dbReference type="Rhea" id="RHEA:39848"/>
    </physiologicalReaction>
</comment>
<evidence type="ECO:0000256" key="9">
    <source>
        <dbReference type="ARBA" id="ARBA00022792"/>
    </source>
</evidence>
<evidence type="ECO:0000256" key="18">
    <source>
        <dbReference type="ARBA" id="ARBA00024512"/>
    </source>
</evidence>
<keyword evidence="11" id="KW-0443">Lipid metabolism</keyword>
<comment type="catalytic activity">
    <reaction evidence="15">
        <text>a 1,2-diacyl-sn-glycerol + ATP = a 1,2-diacyl-sn-glycero-3-phosphate + ADP + H(+)</text>
        <dbReference type="Rhea" id="RHEA:10272"/>
        <dbReference type="ChEBI" id="CHEBI:15378"/>
        <dbReference type="ChEBI" id="CHEBI:17815"/>
        <dbReference type="ChEBI" id="CHEBI:30616"/>
        <dbReference type="ChEBI" id="CHEBI:58608"/>
        <dbReference type="ChEBI" id="CHEBI:456216"/>
        <dbReference type="EC" id="2.7.1.107"/>
    </reaction>
    <physiologicalReaction direction="left-to-right" evidence="15">
        <dbReference type="Rhea" id="RHEA:10273"/>
    </physiologicalReaction>
</comment>
<dbReference type="GO" id="GO:0046512">
    <property type="term" value="P:sphingosine biosynthetic process"/>
    <property type="evidence" value="ECO:0007669"/>
    <property type="project" value="TreeGrafter"/>
</dbReference>
<evidence type="ECO:0000256" key="27">
    <source>
        <dbReference type="ARBA" id="ARBA00048034"/>
    </source>
</evidence>
<evidence type="ECO:0000256" key="6">
    <source>
        <dbReference type="ARBA" id="ARBA00022679"/>
    </source>
</evidence>
<comment type="catalytic activity">
    <reaction evidence="29">
        <text>N-(hexanoyl)sphing-4-enine + ATP = N-hexanoylsphing-4-enine 1-phosphate + ADP + H(+)</text>
        <dbReference type="Rhea" id="RHEA:43312"/>
        <dbReference type="ChEBI" id="CHEBI:15378"/>
        <dbReference type="ChEBI" id="CHEBI:30616"/>
        <dbReference type="ChEBI" id="CHEBI:63867"/>
        <dbReference type="ChEBI" id="CHEBI:82959"/>
        <dbReference type="ChEBI" id="CHEBI:456216"/>
    </reaction>
    <physiologicalReaction direction="left-to-right" evidence="29">
        <dbReference type="Rhea" id="RHEA:43313"/>
    </physiologicalReaction>
</comment>
<comment type="catalytic activity">
    <reaction evidence="19">
        <text>2-(5Z,8Z,11Z,14Z-eicosatetraenoyl)-glycerol + ATP = 2-(5Z,8Z,11Z,14Z-eicosatetraenoyl)-sn-glycero-3-phosphate + ADP + H(+)</text>
        <dbReference type="Rhea" id="RHEA:43316"/>
        <dbReference type="ChEBI" id="CHEBI:15378"/>
        <dbReference type="ChEBI" id="CHEBI:30616"/>
        <dbReference type="ChEBI" id="CHEBI:52392"/>
        <dbReference type="ChEBI" id="CHEBI:78209"/>
        <dbReference type="ChEBI" id="CHEBI:456216"/>
    </reaction>
    <physiologicalReaction direction="left-to-right" evidence="19">
        <dbReference type="Rhea" id="RHEA:43317"/>
    </physiologicalReaction>
</comment>
<comment type="catalytic activity">
    <reaction evidence="17">
        <text>1-(9Z-octadecenoyl)-sn-glycerol + ATP = 1-(9Z-octadecenoyl)-sn-glycero-3-phosphate + ADP + H(+)</text>
        <dbReference type="Rhea" id="RHEA:41079"/>
        <dbReference type="ChEBI" id="CHEBI:15378"/>
        <dbReference type="ChEBI" id="CHEBI:30616"/>
        <dbReference type="ChEBI" id="CHEBI:74544"/>
        <dbReference type="ChEBI" id="CHEBI:75757"/>
        <dbReference type="ChEBI" id="CHEBI:456216"/>
    </reaction>
    <physiologicalReaction direction="left-to-right" evidence="17">
        <dbReference type="Rhea" id="RHEA:41080"/>
    </physiologicalReaction>
</comment>
<dbReference type="InterPro" id="IPR045579">
    <property type="entry name" value="AGK_C"/>
</dbReference>
<dbReference type="SUPFAM" id="SSF111331">
    <property type="entry name" value="NAD kinase/diacylglycerol kinase-like"/>
    <property type="match status" value="1"/>
</dbReference>
<evidence type="ECO:0000256" key="16">
    <source>
        <dbReference type="ARBA" id="ARBA00024483"/>
    </source>
</evidence>
<keyword evidence="12" id="KW-0496">Mitochondrion</keyword>
<dbReference type="EC" id="2.7.1.94" evidence="23"/>
<dbReference type="GO" id="GO:0046513">
    <property type="term" value="P:ceramide biosynthetic process"/>
    <property type="evidence" value="ECO:0007669"/>
    <property type="project" value="TreeGrafter"/>
</dbReference>